<dbReference type="PANTHER" id="PTHR45772:SF9">
    <property type="entry name" value="CONSERVED COMPONENT OF ABC TRANSPORTER FOR NATURAL AMINO ACIDS"/>
    <property type="match status" value="1"/>
</dbReference>
<dbReference type="Pfam" id="PF00005">
    <property type="entry name" value="ABC_tran"/>
    <property type="match status" value="1"/>
</dbReference>
<dbReference type="Proteomes" id="UP000483035">
    <property type="component" value="Unassembled WGS sequence"/>
</dbReference>
<dbReference type="RefSeq" id="WP_163992209.1">
    <property type="nucleotide sequence ID" value="NZ_WUEY01000020.1"/>
</dbReference>
<evidence type="ECO:0000256" key="7">
    <source>
        <dbReference type="ARBA" id="ARBA00022989"/>
    </source>
</evidence>
<feature type="transmembrane region" description="Helical" evidence="9">
    <location>
        <begin position="70"/>
        <end position="93"/>
    </location>
</feature>
<feature type="transmembrane region" description="Helical" evidence="9">
    <location>
        <begin position="270"/>
        <end position="290"/>
    </location>
</feature>
<proteinExistence type="predicted"/>
<gene>
    <name evidence="11" type="ORF">GR212_29385</name>
</gene>
<feature type="transmembrane region" description="Helical" evidence="9">
    <location>
        <begin position="229"/>
        <end position="258"/>
    </location>
</feature>
<evidence type="ECO:0000256" key="5">
    <source>
        <dbReference type="ARBA" id="ARBA00022741"/>
    </source>
</evidence>
<sequence length="586" mass="61647">MTGSYFADIATQVLFLVILANSLNLLLGVAGQMSMATAAFYGVGAYTCAIMTATGITYGGSEAVGPGWPFWGGFLSAVVVSVFAGFLVALPAARRVRGDYLILLTLAFQFLFSTSANTFVSLTGGPNGMAMPPMAIGDFSIDTTDQALVFFAVVAVLSALFCSFVARSPFGRLLRGIREDEGVVRALGKTTVLPKSLAFALAAGIAGGIGALAASYMQFVAPATYNLDFAVLVAACVALGGPGNILGSTVAAIVIGSIRPVLQNLGMTSTAAIPWESVIFGLLLVLGIRFRPKGFLPENMRWFGGRTPAAAPESHDMPVSSGKKQKLSKIVPENRKPVVEARNLSKRYGGLQAVEDFSIDLYKGEIVALIGPNGAGKTTIFNLLMDNQRSDTGTIKLNGNSIFGLGTATIAKTGMVRYFQGVRAFGNMTALDNVALAMPHQPGEKLLRLLTNPLAACAKEKEVRAKAMELLDFVGIGHLANSIVQDLPFGQQKLVAFARLIATGAEVLLLDEPASGVDPRAAEQIIALVQQLAANGKTICIVEHSLHIVSELADRVVFMNAGKVVADGSIDDVTSRPDLVDLYFGT</sequence>
<evidence type="ECO:0000256" key="6">
    <source>
        <dbReference type="ARBA" id="ARBA00022840"/>
    </source>
</evidence>
<feature type="domain" description="ABC transporter" evidence="10">
    <location>
        <begin position="339"/>
        <end position="586"/>
    </location>
</feature>
<dbReference type="GO" id="GO:0005524">
    <property type="term" value="F:ATP binding"/>
    <property type="evidence" value="ECO:0007669"/>
    <property type="project" value="UniProtKB-KW"/>
</dbReference>
<dbReference type="CDD" id="cd03219">
    <property type="entry name" value="ABC_Mj1267_LivG_branched"/>
    <property type="match status" value="1"/>
</dbReference>
<feature type="transmembrane region" description="Helical" evidence="9">
    <location>
        <begin position="197"/>
        <end position="217"/>
    </location>
</feature>
<dbReference type="SUPFAM" id="SSF52540">
    <property type="entry name" value="P-loop containing nucleoside triphosphate hydrolases"/>
    <property type="match status" value="1"/>
</dbReference>
<keyword evidence="8 9" id="KW-0472">Membrane</keyword>
<dbReference type="GO" id="GO:0015658">
    <property type="term" value="F:branched-chain amino acid transmembrane transporter activity"/>
    <property type="evidence" value="ECO:0007669"/>
    <property type="project" value="InterPro"/>
</dbReference>
<keyword evidence="7 9" id="KW-1133">Transmembrane helix</keyword>
<dbReference type="InterPro" id="IPR001851">
    <property type="entry name" value="ABC_transp_permease"/>
</dbReference>
<dbReference type="PANTHER" id="PTHR45772">
    <property type="entry name" value="CONSERVED COMPONENT OF ABC TRANSPORTER FOR NATURAL AMINO ACIDS-RELATED"/>
    <property type="match status" value="1"/>
</dbReference>
<dbReference type="InterPro" id="IPR051120">
    <property type="entry name" value="ABC_AA/LPS_Transport"/>
</dbReference>
<evidence type="ECO:0000256" key="9">
    <source>
        <dbReference type="SAM" id="Phobius"/>
    </source>
</evidence>
<dbReference type="Pfam" id="PF02653">
    <property type="entry name" value="BPD_transp_2"/>
    <property type="match status" value="1"/>
</dbReference>
<dbReference type="CDD" id="cd06581">
    <property type="entry name" value="TM_PBP1_LivM_like"/>
    <property type="match status" value="1"/>
</dbReference>
<feature type="transmembrane region" description="Helical" evidence="9">
    <location>
        <begin position="39"/>
        <end position="58"/>
    </location>
</feature>
<dbReference type="InterPro" id="IPR043428">
    <property type="entry name" value="LivM-like"/>
</dbReference>
<dbReference type="AlphaFoldDB" id="A0A6L9UIH2"/>
<organism evidence="11 12">
    <name type="scientific">Rhizobium lusitanum</name>
    <dbReference type="NCBI Taxonomy" id="293958"/>
    <lineage>
        <taxon>Bacteria</taxon>
        <taxon>Pseudomonadati</taxon>
        <taxon>Pseudomonadota</taxon>
        <taxon>Alphaproteobacteria</taxon>
        <taxon>Hyphomicrobiales</taxon>
        <taxon>Rhizobiaceae</taxon>
        <taxon>Rhizobium/Agrobacterium group</taxon>
        <taxon>Rhizobium</taxon>
    </lineage>
</organism>
<dbReference type="Gene3D" id="3.40.50.300">
    <property type="entry name" value="P-loop containing nucleotide triphosphate hydrolases"/>
    <property type="match status" value="1"/>
</dbReference>
<keyword evidence="5" id="KW-0547">Nucleotide-binding</keyword>
<evidence type="ECO:0000256" key="4">
    <source>
        <dbReference type="ARBA" id="ARBA00022692"/>
    </source>
</evidence>
<keyword evidence="4 9" id="KW-0812">Transmembrane</keyword>
<keyword evidence="6 11" id="KW-0067">ATP-binding</keyword>
<evidence type="ECO:0000313" key="11">
    <source>
        <dbReference type="EMBL" id="NEI73670.1"/>
    </source>
</evidence>
<dbReference type="PROSITE" id="PS50893">
    <property type="entry name" value="ABC_TRANSPORTER_2"/>
    <property type="match status" value="1"/>
</dbReference>
<evidence type="ECO:0000256" key="1">
    <source>
        <dbReference type="ARBA" id="ARBA00004651"/>
    </source>
</evidence>
<comment type="subcellular location">
    <subcellularLocation>
        <location evidence="1">Cell membrane</location>
        <topology evidence="1">Multi-pass membrane protein</topology>
    </subcellularLocation>
</comment>
<dbReference type="EMBL" id="WUEY01000020">
    <property type="protein sequence ID" value="NEI73670.1"/>
    <property type="molecule type" value="Genomic_DNA"/>
</dbReference>
<dbReference type="InterPro" id="IPR003439">
    <property type="entry name" value="ABC_transporter-like_ATP-bd"/>
</dbReference>
<reference evidence="11 12" key="1">
    <citation type="submission" date="2019-12" db="EMBL/GenBank/DDBJ databases">
        <title>Rhizobium genotypes associated with high levels of biological nitrogen fixation by grain legumes in a temperate-maritime cropping system.</title>
        <authorList>
            <person name="Maluk M."/>
            <person name="Francesc Ferrando Molina F."/>
            <person name="Lopez Del Egido L."/>
            <person name="Lafos M."/>
            <person name="Langarica-Fuentes A."/>
            <person name="Gebre Yohannes G."/>
            <person name="Young M.W."/>
            <person name="Martin P."/>
            <person name="Gantlett R."/>
            <person name="Kenicer G."/>
            <person name="Hawes C."/>
            <person name="Begg G.S."/>
            <person name="Quilliam R.S."/>
            <person name="Squire G.R."/>
            <person name="Poole P.S."/>
            <person name="Young P.W."/>
            <person name="Iannetta P.M."/>
            <person name="James E.K."/>
        </authorList>
    </citation>
    <scope>NUCLEOTIDE SEQUENCE [LARGE SCALE GENOMIC DNA]</scope>
    <source>
        <strain evidence="11 12">JHI1118</strain>
    </source>
</reference>
<feature type="transmembrane region" description="Helical" evidence="9">
    <location>
        <begin position="100"/>
        <end position="122"/>
    </location>
</feature>
<accession>A0A6L9UIH2</accession>
<evidence type="ECO:0000259" key="10">
    <source>
        <dbReference type="PROSITE" id="PS50893"/>
    </source>
</evidence>
<dbReference type="GO" id="GO:0005886">
    <property type="term" value="C:plasma membrane"/>
    <property type="evidence" value="ECO:0007669"/>
    <property type="project" value="UniProtKB-SubCell"/>
</dbReference>
<dbReference type="SMART" id="SM00382">
    <property type="entry name" value="AAA"/>
    <property type="match status" value="1"/>
</dbReference>
<dbReference type="GO" id="GO:0016887">
    <property type="term" value="F:ATP hydrolysis activity"/>
    <property type="evidence" value="ECO:0007669"/>
    <property type="project" value="InterPro"/>
</dbReference>
<evidence type="ECO:0000256" key="3">
    <source>
        <dbReference type="ARBA" id="ARBA00022475"/>
    </source>
</evidence>
<keyword evidence="2" id="KW-0813">Transport</keyword>
<dbReference type="InterPro" id="IPR003593">
    <property type="entry name" value="AAA+_ATPase"/>
</dbReference>
<protein>
    <submittedName>
        <fullName evidence="11">ATP-binding cassette domain-containing protein</fullName>
    </submittedName>
</protein>
<feature type="transmembrane region" description="Helical" evidence="9">
    <location>
        <begin position="147"/>
        <end position="166"/>
    </location>
</feature>
<evidence type="ECO:0000256" key="2">
    <source>
        <dbReference type="ARBA" id="ARBA00022448"/>
    </source>
</evidence>
<name>A0A6L9UIH2_9HYPH</name>
<keyword evidence="3" id="KW-1003">Cell membrane</keyword>
<comment type="caution">
    <text evidence="11">The sequence shown here is derived from an EMBL/GenBank/DDBJ whole genome shotgun (WGS) entry which is preliminary data.</text>
</comment>
<evidence type="ECO:0000313" key="12">
    <source>
        <dbReference type="Proteomes" id="UP000483035"/>
    </source>
</evidence>
<dbReference type="InterPro" id="IPR027417">
    <property type="entry name" value="P-loop_NTPase"/>
</dbReference>
<feature type="transmembrane region" description="Helical" evidence="9">
    <location>
        <begin position="6"/>
        <end position="27"/>
    </location>
</feature>
<evidence type="ECO:0000256" key="8">
    <source>
        <dbReference type="ARBA" id="ARBA00023136"/>
    </source>
</evidence>